<evidence type="ECO:0000313" key="3">
    <source>
        <dbReference type="Proteomes" id="UP000679848"/>
    </source>
</evidence>
<dbReference type="GO" id="GO:0016810">
    <property type="term" value="F:hydrolase activity, acting on carbon-nitrogen (but not peptide) bonds"/>
    <property type="evidence" value="ECO:0007669"/>
    <property type="project" value="InterPro"/>
</dbReference>
<dbReference type="CDD" id="cd01300">
    <property type="entry name" value="YtcJ_like"/>
    <property type="match status" value="1"/>
</dbReference>
<dbReference type="InterPro" id="IPR033932">
    <property type="entry name" value="YtcJ-like"/>
</dbReference>
<dbReference type="InterPro" id="IPR032466">
    <property type="entry name" value="Metal_Hydrolase"/>
</dbReference>
<gene>
    <name evidence="2" type="ORF">MM59RIKEN_16190</name>
</gene>
<keyword evidence="3" id="KW-1185">Reference proteome</keyword>
<evidence type="ECO:0000259" key="1">
    <source>
        <dbReference type="Pfam" id="PF07969"/>
    </source>
</evidence>
<dbReference type="RefSeq" id="WP_213543090.1">
    <property type="nucleotide sequence ID" value="NZ_AP023420.1"/>
</dbReference>
<reference evidence="2" key="1">
    <citation type="submission" date="2020-09" db="EMBL/GenBank/DDBJ databases">
        <title>New species isolated from human feces.</title>
        <authorList>
            <person name="Kitahara M."/>
            <person name="Shigeno Y."/>
            <person name="Shime M."/>
            <person name="Matsumoto Y."/>
            <person name="Nakamura S."/>
            <person name="Motooka D."/>
            <person name="Fukuoka S."/>
            <person name="Nishikawa H."/>
            <person name="Benno Y."/>
        </authorList>
    </citation>
    <scope>NUCLEOTIDE SEQUENCE</scope>
    <source>
        <strain evidence="2">MM59</strain>
    </source>
</reference>
<dbReference type="KEGG" id="pfaa:MM59RIKEN_16190"/>
<feature type="domain" description="Amidohydrolase 3" evidence="1">
    <location>
        <begin position="53"/>
        <end position="538"/>
    </location>
</feature>
<dbReference type="Proteomes" id="UP000679848">
    <property type="component" value="Chromosome"/>
</dbReference>
<dbReference type="Pfam" id="PF07969">
    <property type="entry name" value="Amidohydro_3"/>
    <property type="match status" value="1"/>
</dbReference>
<dbReference type="Gene3D" id="2.30.40.10">
    <property type="entry name" value="Urease, subunit C, domain 1"/>
    <property type="match status" value="1"/>
</dbReference>
<protein>
    <submittedName>
        <fullName evidence="2">Amidohydrolase</fullName>
    </submittedName>
</protein>
<dbReference type="Gene3D" id="3.20.20.140">
    <property type="entry name" value="Metal-dependent hydrolases"/>
    <property type="match status" value="1"/>
</dbReference>
<evidence type="ECO:0000313" key="2">
    <source>
        <dbReference type="EMBL" id="BCK84300.1"/>
    </source>
</evidence>
<sequence>MERLFADKIIQNGVVLTVNSKDEIAEAVAIRGDRILAVGSSADIAAYRDDHTQVIDAGGKTVLPGFIDAHIHLGMYGLLDHGVINVAYPKVSSIADIQALIREDAAKKKPGEWIKLNGYDHNKLAEKRHPTKEELDEAAPSNPVQLTRCCAHMGVYNTLALKIAGVTSADQYAPDEVVLNEDGSLHGLLKETAHMDTSTKVEYSNQELIEGYVNGDRLLLSMGVTSAHDAGAYGAISTRALQDACLTGAVKARVNAMIFDMFGKQSGIRYIDSYLHTGIHSGCGNEHFRVGPVKIMLDGSSSGPSSAVIDGYTHDPDNHGIQVWTQEEADEMVMKAHKAGYQVTAHAVGDKAVTIMVNAIEKALTACPRKDHRHRIEHCGITNPELIGRIAKLGIVPISNPSFISINGTDYNRYYGSRVDFMFAMKSYLDAGIITAIGSDAPITVPNPMNSLFGALNRMDQKTGDTVGQMQKVDVLQAVRMFTYNGAYASFEENVKGSLEPGKLADVVILDQDLLTWPAEQVRDVQVRYTLIGGEVVYARD</sequence>
<accession>A0A810Q807</accession>
<dbReference type="AlphaFoldDB" id="A0A810Q807"/>
<proteinExistence type="predicted"/>
<dbReference type="InterPro" id="IPR011059">
    <property type="entry name" value="Metal-dep_hydrolase_composite"/>
</dbReference>
<dbReference type="SUPFAM" id="SSF51556">
    <property type="entry name" value="Metallo-dependent hydrolases"/>
    <property type="match status" value="1"/>
</dbReference>
<dbReference type="PANTHER" id="PTHR22642:SF2">
    <property type="entry name" value="PROTEIN LONG AFTER FAR-RED 3"/>
    <property type="match status" value="1"/>
</dbReference>
<dbReference type="PANTHER" id="PTHR22642">
    <property type="entry name" value="IMIDAZOLONEPROPIONASE"/>
    <property type="match status" value="1"/>
</dbReference>
<name>A0A810Q807_9FIRM</name>
<dbReference type="Gene3D" id="3.10.310.70">
    <property type="match status" value="1"/>
</dbReference>
<dbReference type="SUPFAM" id="SSF51338">
    <property type="entry name" value="Composite domain of metallo-dependent hydrolases"/>
    <property type="match status" value="1"/>
</dbReference>
<organism evidence="2 3">
    <name type="scientific">Pusillibacter faecalis</name>
    <dbReference type="NCBI Taxonomy" id="2714358"/>
    <lineage>
        <taxon>Bacteria</taxon>
        <taxon>Bacillati</taxon>
        <taxon>Bacillota</taxon>
        <taxon>Clostridia</taxon>
        <taxon>Eubacteriales</taxon>
        <taxon>Oscillospiraceae</taxon>
        <taxon>Pusillibacter</taxon>
    </lineage>
</organism>
<dbReference type="InterPro" id="IPR013108">
    <property type="entry name" value="Amidohydro_3"/>
</dbReference>
<dbReference type="EMBL" id="AP023420">
    <property type="protein sequence ID" value="BCK84300.1"/>
    <property type="molecule type" value="Genomic_DNA"/>
</dbReference>